<dbReference type="KEGG" id="prg:RB151_014620"/>
<proteinExistence type="predicted"/>
<feature type="signal peptide" evidence="1">
    <location>
        <begin position="1"/>
        <end position="20"/>
    </location>
</feature>
<name>A0A1J0E592_PRORE</name>
<keyword evidence="1" id="KW-0732">Signal</keyword>
<dbReference type="EMBL" id="SHDO01000010">
    <property type="protein sequence ID" value="MBX6980476.1"/>
    <property type="molecule type" value="Genomic_DNA"/>
</dbReference>
<evidence type="ECO:0000313" key="3">
    <source>
        <dbReference type="Proteomes" id="UP000824410"/>
    </source>
</evidence>
<organism evidence="2 3">
    <name type="scientific">Providencia rettgeri</name>
    <dbReference type="NCBI Taxonomy" id="587"/>
    <lineage>
        <taxon>Bacteria</taxon>
        <taxon>Pseudomonadati</taxon>
        <taxon>Pseudomonadota</taxon>
        <taxon>Gammaproteobacteria</taxon>
        <taxon>Enterobacterales</taxon>
        <taxon>Morganellaceae</taxon>
        <taxon>Providencia</taxon>
    </lineage>
</organism>
<dbReference type="AlphaFoldDB" id="A0A1J0E592"/>
<dbReference type="OrthoDB" id="6456255at2"/>
<reference evidence="2" key="1">
    <citation type="submission" date="2019-02" db="EMBL/GenBank/DDBJ databases">
        <title>Genomic characterization of isolates from hospital effluents in KZN, South Africa.</title>
        <authorList>
            <person name="Ntshobeni N."/>
            <person name="Allam M."/>
            <person name="Ismail A."/>
            <person name="Amoako D."/>
            <person name="Essack S."/>
            <person name="Chenia H."/>
        </authorList>
    </citation>
    <scope>NUCLEOTIDE SEQUENCE</scope>
    <source>
        <strain evidence="2">AFE97_S1</strain>
    </source>
</reference>
<evidence type="ECO:0000313" key="2">
    <source>
        <dbReference type="EMBL" id="MBX6980476.1"/>
    </source>
</evidence>
<sequence>MAKVITIFVLLYSMSLPTYAMKTYQLDCPDRGIMTVLHTNYLITTLKWGSEFFVSRPTIRYRKEDARYNIYDFLNGDSLIKTLGDNKRYYFIYKDGDRVECHKQSETQLVITQLPIVP</sequence>
<accession>A0A1J0E592</accession>
<evidence type="ECO:0000256" key="1">
    <source>
        <dbReference type="SAM" id="SignalP"/>
    </source>
</evidence>
<dbReference type="RefSeq" id="WP_042844291.1">
    <property type="nucleotide sequence ID" value="NZ_ABEXNG020000038.1"/>
</dbReference>
<protein>
    <submittedName>
        <fullName evidence="2">Uncharacterized protein</fullName>
    </submittedName>
</protein>
<feature type="chain" id="PRO_5009610444" evidence="1">
    <location>
        <begin position="21"/>
        <end position="118"/>
    </location>
</feature>
<comment type="caution">
    <text evidence="2">The sequence shown here is derived from an EMBL/GenBank/DDBJ whole genome shotgun (WGS) entry which is preliminary data.</text>
</comment>
<gene>
    <name evidence="2" type="ORF">EX242_09400</name>
</gene>
<dbReference type="Proteomes" id="UP000824410">
    <property type="component" value="Unassembled WGS sequence"/>
</dbReference>